<reference evidence="1" key="1">
    <citation type="submission" date="2019-12" db="EMBL/GenBank/DDBJ databases">
        <title>Novel species isolated from a subtropical stream in China.</title>
        <authorList>
            <person name="Lu H."/>
        </authorList>
    </citation>
    <scope>NUCLEOTIDE SEQUENCE [LARGE SCALE GENOMIC DNA]</scope>
    <source>
        <strain evidence="1">FT93W</strain>
    </source>
</reference>
<dbReference type="Proteomes" id="UP000444316">
    <property type="component" value="Unassembled WGS sequence"/>
</dbReference>
<evidence type="ECO:0008006" key="3">
    <source>
        <dbReference type="Google" id="ProtNLM"/>
    </source>
</evidence>
<organism evidence="1 2">
    <name type="scientific">Duganella fentianensis</name>
    <dbReference type="NCBI Taxonomy" id="2692177"/>
    <lineage>
        <taxon>Bacteria</taxon>
        <taxon>Pseudomonadati</taxon>
        <taxon>Pseudomonadota</taxon>
        <taxon>Betaproteobacteria</taxon>
        <taxon>Burkholderiales</taxon>
        <taxon>Oxalobacteraceae</taxon>
        <taxon>Telluria group</taxon>
        <taxon>Duganella</taxon>
    </lineage>
</organism>
<name>A0A845HV87_9BURK</name>
<gene>
    <name evidence="1" type="ORF">GTP23_07555</name>
</gene>
<evidence type="ECO:0000313" key="2">
    <source>
        <dbReference type="Proteomes" id="UP000444316"/>
    </source>
</evidence>
<accession>A0A845HV87</accession>
<comment type="caution">
    <text evidence="1">The sequence shown here is derived from an EMBL/GenBank/DDBJ whole genome shotgun (WGS) entry which is preliminary data.</text>
</comment>
<dbReference type="EMBL" id="WWCL01000001">
    <property type="protein sequence ID" value="MYN44923.1"/>
    <property type="molecule type" value="Genomic_DNA"/>
</dbReference>
<proteinExistence type="predicted"/>
<sequence>MSAAINVILVADDPDLRTSLAQWTALHGIPICAVCKAAEFYPALPAKTEASLEAAR</sequence>
<keyword evidence="2" id="KW-1185">Reference proteome</keyword>
<evidence type="ECO:0000313" key="1">
    <source>
        <dbReference type="EMBL" id="MYN44923.1"/>
    </source>
</evidence>
<dbReference type="RefSeq" id="WP_161034503.1">
    <property type="nucleotide sequence ID" value="NZ_WWCL01000001.1"/>
</dbReference>
<protein>
    <recommendedName>
        <fullName evidence="3">DNA-binding response regulator</fullName>
    </recommendedName>
</protein>
<dbReference type="AlphaFoldDB" id="A0A845HV87"/>